<dbReference type="InterPro" id="IPR011009">
    <property type="entry name" value="Kinase-like_dom_sf"/>
</dbReference>
<protein>
    <recommendedName>
        <fullName evidence="2">Aminoglycoside phosphotransferase domain-containing protein</fullName>
    </recommendedName>
</protein>
<name>A0A382YSK2_9ZZZZ</name>
<dbReference type="EMBL" id="UINC01178181">
    <property type="protein sequence ID" value="SVD86193.1"/>
    <property type="molecule type" value="Genomic_DNA"/>
</dbReference>
<proteinExistence type="predicted"/>
<dbReference type="SUPFAM" id="SSF56112">
    <property type="entry name" value="Protein kinase-like (PK-like)"/>
    <property type="match status" value="1"/>
</dbReference>
<feature type="non-terminal residue" evidence="1">
    <location>
        <position position="106"/>
    </location>
</feature>
<gene>
    <name evidence="1" type="ORF">METZ01_LOCUS439047</name>
</gene>
<accession>A0A382YSK2</accession>
<reference evidence="1" key="1">
    <citation type="submission" date="2018-05" db="EMBL/GenBank/DDBJ databases">
        <authorList>
            <person name="Lanie J.A."/>
            <person name="Ng W.-L."/>
            <person name="Kazmierczak K.M."/>
            <person name="Andrzejewski T.M."/>
            <person name="Davidsen T.M."/>
            <person name="Wayne K.J."/>
            <person name="Tettelin H."/>
            <person name="Glass J.I."/>
            <person name="Rusch D."/>
            <person name="Podicherti R."/>
            <person name="Tsui H.-C.T."/>
            <person name="Winkler M.E."/>
        </authorList>
    </citation>
    <scope>NUCLEOTIDE SEQUENCE</scope>
</reference>
<dbReference type="Gene3D" id="3.30.200.20">
    <property type="entry name" value="Phosphorylase Kinase, domain 1"/>
    <property type="match status" value="1"/>
</dbReference>
<organism evidence="1">
    <name type="scientific">marine metagenome</name>
    <dbReference type="NCBI Taxonomy" id="408172"/>
    <lineage>
        <taxon>unclassified sequences</taxon>
        <taxon>metagenomes</taxon>
        <taxon>ecological metagenomes</taxon>
    </lineage>
</organism>
<dbReference type="AlphaFoldDB" id="A0A382YSK2"/>
<sequence length="106" mass="11610">MPSFENKLSEVVTRYIPGCTELIAVERLSGGASQETYRLTLAIDGQEVLMAMRRSPGGEFVEPVAARPGLDVEAMLMRAAKAEGVPEPEVYYLLSREDDLGDGFIM</sequence>
<evidence type="ECO:0008006" key="2">
    <source>
        <dbReference type="Google" id="ProtNLM"/>
    </source>
</evidence>
<evidence type="ECO:0000313" key="1">
    <source>
        <dbReference type="EMBL" id="SVD86193.1"/>
    </source>
</evidence>